<evidence type="ECO:0000256" key="5">
    <source>
        <dbReference type="ARBA" id="ARBA00023242"/>
    </source>
</evidence>
<evidence type="ECO:0000256" key="4">
    <source>
        <dbReference type="ARBA" id="ARBA00022737"/>
    </source>
</evidence>
<dbReference type="InterPro" id="IPR028884">
    <property type="entry name" value="Trm82"/>
</dbReference>
<dbReference type="UniPathway" id="UPA00989"/>
<reference evidence="8 10" key="3">
    <citation type="submission" date="2018-11" db="EMBL/GenBank/DDBJ databases">
        <authorList>
            <consortium name="Pathogen Informatics"/>
        </authorList>
    </citation>
    <scope>NUCLEOTIDE SEQUENCE [LARGE SCALE GENOMIC DNA]</scope>
</reference>
<evidence type="ECO:0000313" key="8">
    <source>
        <dbReference type="EMBL" id="VDM07022.1"/>
    </source>
</evidence>
<dbReference type="InParanoid" id="J9F0J0"/>
<dbReference type="PANTHER" id="PTHR16288:SF0">
    <property type="entry name" value="TRNA (GUANINE-N(7)-)-METHYLTRANSFERASE NON-CATALYTIC SUBUNIT WDR4"/>
    <property type="match status" value="1"/>
</dbReference>
<dbReference type="GO" id="GO:0005634">
    <property type="term" value="C:nucleus"/>
    <property type="evidence" value="ECO:0007669"/>
    <property type="project" value="UniProtKB-SubCell"/>
</dbReference>
<dbReference type="EMBL" id="ADBV01000128">
    <property type="protein sequence ID" value="EJW88391.1"/>
    <property type="molecule type" value="Genomic_DNA"/>
</dbReference>
<evidence type="ECO:0000256" key="1">
    <source>
        <dbReference type="ARBA" id="ARBA00004123"/>
    </source>
</evidence>
<dbReference type="GO" id="GO:0106004">
    <property type="term" value="P:tRNA (guanine-N7)-methylation"/>
    <property type="evidence" value="ECO:0007669"/>
    <property type="project" value="UniProtKB-UniRule"/>
</dbReference>
<evidence type="ECO:0000256" key="3">
    <source>
        <dbReference type="ARBA" id="ARBA00022694"/>
    </source>
</evidence>
<keyword evidence="5 6" id="KW-0539">Nucleus</keyword>
<dbReference type="OMA" id="IFEHCKT"/>
<reference evidence="7" key="2">
    <citation type="submission" date="2012-08" db="EMBL/GenBank/DDBJ databases">
        <title>The Genome Sequence of Wuchereria bancrofti.</title>
        <authorList>
            <consortium name="The Broad Institute Genome Sequencing Platform"/>
            <consortium name="Broad Institute Genome Sequencing Center for Infectious Disease"/>
            <person name="Nutman T.B."/>
            <person name="Fink D.L."/>
            <person name="Russ C."/>
            <person name="Young S."/>
            <person name="Zeng Q."/>
            <person name="Koehrsen M."/>
            <person name="Alvarado L."/>
            <person name="Berlin A."/>
            <person name="Borenstein D."/>
            <person name="Chapman S.B."/>
            <person name="Chen Z."/>
            <person name="Engels R."/>
            <person name="Freedman E."/>
            <person name="Gellesch M."/>
            <person name="Goldberg J."/>
            <person name="Griggs A."/>
            <person name="Gujja S."/>
            <person name="Heilman E.R."/>
            <person name="Heiman D."/>
            <person name="Hepburn T."/>
            <person name="Howarth C."/>
            <person name="Jen D."/>
            <person name="Larson L."/>
            <person name="Lewis B."/>
            <person name="Mehta T."/>
            <person name="Park D."/>
            <person name="Pearson M."/>
            <person name="Richards J."/>
            <person name="Roberts A."/>
            <person name="Saif S."/>
            <person name="Shea T."/>
            <person name="Shenoy N."/>
            <person name="Sisk P."/>
            <person name="Stolte C."/>
            <person name="Sykes S."/>
            <person name="Walk T."/>
            <person name="White J."/>
            <person name="Yandava C."/>
            <person name="Haas B."/>
            <person name="Henn M.R."/>
            <person name="Nusbaum C."/>
            <person name="Birren B."/>
        </authorList>
    </citation>
    <scope>NUCLEOTIDE SEQUENCE</scope>
</reference>
<dbReference type="FunCoup" id="J9F0J0">
    <property type="interactions" value="152"/>
</dbReference>
<proteinExistence type="inferred from homology"/>
<name>J9F0J0_WUCBA</name>
<comment type="function">
    <text evidence="6">Required for the formation of N(7)-methylguanine at position 46 (m7G46) in tRNA. In the complex, it is required to stabilize and induce conformational changes of the catalytic subunit.</text>
</comment>
<comment type="subunit">
    <text evidence="6">Forms a heterodimer with the catalytic subunit.</text>
</comment>
<keyword evidence="4 6" id="KW-0677">Repeat</keyword>
<dbReference type="AlphaFoldDB" id="J9F0J0"/>
<comment type="similarity">
    <text evidence="6">Belongs to the WD repeat TRM82 family.</text>
</comment>
<keyword evidence="10" id="KW-1185">Reference proteome</keyword>
<evidence type="ECO:0000313" key="7">
    <source>
        <dbReference type="EMBL" id="EJW88391.1"/>
    </source>
</evidence>
<dbReference type="EMBL" id="UYWW01000052">
    <property type="protein sequence ID" value="VDM07022.1"/>
    <property type="molecule type" value="Genomic_DNA"/>
</dbReference>
<comment type="pathway">
    <text evidence="6">tRNA modification; N(7)-methylguanine-tRNA biosynthesis.</text>
</comment>
<dbReference type="GO" id="GO:0005829">
    <property type="term" value="C:cytosol"/>
    <property type="evidence" value="ECO:0007669"/>
    <property type="project" value="TreeGrafter"/>
</dbReference>
<dbReference type="OrthoDB" id="371245at2759"/>
<dbReference type="InterPro" id="IPR036322">
    <property type="entry name" value="WD40_repeat_dom_sf"/>
</dbReference>
<dbReference type="GO" id="GO:0043527">
    <property type="term" value="C:tRNA methyltransferase complex"/>
    <property type="evidence" value="ECO:0007669"/>
    <property type="project" value="TreeGrafter"/>
</dbReference>
<evidence type="ECO:0000313" key="9">
    <source>
        <dbReference type="Proteomes" id="UP000004810"/>
    </source>
</evidence>
<dbReference type="Proteomes" id="UP000270924">
    <property type="component" value="Unassembled WGS sequence"/>
</dbReference>
<dbReference type="Gene3D" id="2.130.10.10">
    <property type="entry name" value="YVTN repeat-like/Quinoprotein amine dehydrogenase"/>
    <property type="match status" value="1"/>
</dbReference>
<comment type="subcellular location">
    <subcellularLocation>
        <location evidence="1 6">Nucleus</location>
    </subcellularLocation>
</comment>
<dbReference type="Proteomes" id="UP000004810">
    <property type="component" value="Unassembled WGS sequence"/>
</dbReference>
<dbReference type="PANTHER" id="PTHR16288">
    <property type="entry name" value="WD40 REPEAT PROTEIN 4"/>
    <property type="match status" value="1"/>
</dbReference>
<evidence type="ECO:0000256" key="2">
    <source>
        <dbReference type="ARBA" id="ARBA00022574"/>
    </source>
</evidence>
<organism evidence="7 9">
    <name type="scientific">Wuchereria bancrofti</name>
    <dbReference type="NCBI Taxonomy" id="6293"/>
    <lineage>
        <taxon>Eukaryota</taxon>
        <taxon>Metazoa</taxon>
        <taxon>Ecdysozoa</taxon>
        <taxon>Nematoda</taxon>
        <taxon>Chromadorea</taxon>
        <taxon>Rhabditida</taxon>
        <taxon>Spirurina</taxon>
        <taxon>Spiruromorpha</taxon>
        <taxon>Filarioidea</taxon>
        <taxon>Onchocercidae</taxon>
        <taxon>Wuchereria</taxon>
    </lineage>
</organism>
<protein>
    <recommendedName>
        <fullName evidence="6">tRNA (guanine-N(7)-)-methyltransferase non-catalytic subunit</fullName>
    </recommendedName>
    <alternativeName>
        <fullName evidence="6">WD repeat-containing protein 4 homolog</fullName>
    </alternativeName>
</protein>
<keyword evidence="2 6" id="KW-0853">WD repeat</keyword>
<accession>J9F0J0</accession>
<dbReference type="InterPro" id="IPR015943">
    <property type="entry name" value="WD40/YVTN_repeat-like_dom_sf"/>
</dbReference>
<evidence type="ECO:0000313" key="10">
    <source>
        <dbReference type="Proteomes" id="UP000270924"/>
    </source>
</evidence>
<reference evidence="9" key="1">
    <citation type="submission" date="2012-08" db="EMBL/GenBank/DDBJ databases">
        <title>The Genome Sequence of Wuchereria bancrofti.</title>
        <authorList>
            <person name="Nutman T.B."/>
            <person name="Fink D.L."/>
            <person name="Russ C."/>
            <person name="Young S."/>
            <person name="Zeng Q."/>
            <person name="Koehrsen M."/>
            <person name="Alvarado L."/>
            <person name="Berlin A."/>
            <person name="Chapman S.B."/>
            <person name="Chen Z."/>
            <person name="Freedman E."/>
            <person name="Gellesch M."/>
            <person name="Goldberg J."/>
            <person name="Griggs A."/>
            <person name="Gujja S."/>
            <person name="Heilman E.R."/>
            <person name="Heiman D."/>
            <person name="Hepburn T."/>
            <person name="Howarth C."/>
            <person name="Jen D."/>
            <person name="Larson L."/>
            <person name="Lewis B."/>
            <person name="Mehta T."/>
            <person name="Park D."/>
            <person name="Pearson M."/>
            <person name="Roberts A."/>
            <person name="Saif S."/>
            <person name="Shea T."/>
            <person name="Shenoy N."/>
            <person name="Sisk P."/>
            <person name="Stolte C."/>
            <person name="Sykes S."/>
            <person name="Walk T."/>
            <person name="White J."/>
            <person name="Yandava C."/>
            <person name="Haas B."/>
            <person name="Henn M.R."/>
            <person name="Nusbaum C."/>
            <person name="Birren B."/>
        </authorList>
    </citation>
    <scope>NUCLEOTIDE SEQUENCE [LARGE SCALE GENOMIC DNA]</scope>
    <source>
        <strain evidence="9">NA</strain>
    </source>
</reference>
<sequence length="393" mass="44580">MAQIHYHNGRLYIAAGRNIFEFAFTIDSISSKLKLRRDILVPFKGTATRKEKDQILASTLSEDGTLFAVATTSKECFLYNILKDWIEVRPALQLPKAPTAVIFEISEKFVIVSDRAGNVRRYSLYAENSGKSRSDEFTDDEGNCEGELLLGHISMVLDIDMSSDRRFLTSVDRDEKIRISHYPECYVIHRFCLGHSSYVSSVQSKDALLFSSDKFDVNHSNVRSAKEFVGGDGTLRVWNIDDGKQIAQCNCLEKKAIRRCKMFPNYSSKGIKLAVIFEHCKTAQIITFFQENNDFKIECLTCSDFVIDITVEENGIFVFGITKSSVVFGRVDDGCLESFSDIDECVVNCLGSIREISLPLEKKVGFNNVEDYKQRKAERIRRKRRKLSAGGSY</sequence>
<gene>
    <name evidence="8" type="ORF">WBA_LOCUS408</name>
    <name evidence="7" type="ORF">WUBG_00695</name>
</gene>
<evidence type="ECO:0000256" key="6">
    <source>
        <dbReference type="HAMAP-Rule" id="MF_03056"/>
    </source>
</evidence>
<dbReference type="SUPFAM" id="SSF50978">
    <property type="entry name" value="WD40 repeat-like"/>
    <property type="match status" value="1"/>
</dbReference>
<dbReference type="HAMAP" id="MF_03056">
    <property type="entry name" value="TRM82"/>
    <property type="match status" value="1"/>
</dbReference>
<keyword evidence="3 6" id="KW-0819">tRNA processing</keyword>